<dbReference type="EMBL" id="LAVA02000069">
    <property type="protein sequence ID" value="OIJ64892.1"/>
    <property type="molecule type" value="Genomic_DNA"/>
</dbReference>
<keyword evidence="1" id="KW-1133">Transmembrane helix</keyword>
<keyword evidence="3" id="KW-1185">Reference proteome</keyword>
<dbReference type="AlphaFoldDB" id="A0A1J4NTL9"/>
<feature type="transmembrane region" description="Helical" evidence="1">
    <location>
        <begin position="40"/>
        <end position="62"/>
    </location>
</feature>
<evidence type="ECO:0000256" key="1">
    <source>
        <dbReference type="SAM" id="Phobius"/>
    </source>
</evidence>
<comment type="caution">
    <text evidence="2">The sequence shown here is derived from an EMBL/GenBank/DDBJ whole genome shotgun (WGS) entry which is preliminary data.</text>
</comment>
<accession>A0A1J4NTL9</accession>
<feature type="transmembrane region" description="Helical" evidence="1">
    <location>
        <begin position="6"/>
        <end position="28"/>
    </location>
</feature>
<gene>
    <name evidence="2" type="ORF">WN71_026725</name>
</gene>
<proteinExistence type="predicted"/>
<reference evidence="2" key="1">
    <citation type="submission" date="2016-10" db="EMBL/GenBank/DDBJ databases">
        <title>Genome sequence of Streptomyces mangrovisoli MUSC 149.</title>
        <authorList>
            <person name="Lee L.-H."/>
            <person name="Ser H.-L."/>
        </authorList>
    </citation>
    <scope>NUCLEOTIDE SEQUENCE [LARGE SCALE GENOMIC DNA]</scope>
    <source>
        <strain evidence="2">MUSC 149</strain>
    </source>
</reference>
<evidence type="ECO:0000313" key="3">
    <source>
        <dbReference type="Proteomes" id="UP000034196"/>
    </source>
</evidence>
<keyword evidence="1" id="KW-0812">Transmembrane</keyword>
<protein>
    <submittedName>
        <fullName evidence="2">Uncharacterized protein</fullName>
    </submittedName>
</protein>
<keyword evidence="1" id="KW-0472">Membrane</keyword>
<name>A0A1J4NTL9_9ACTN</name>
<dbReference type="Proteomes" id="UP000034196">
    <property type="component" value="Unassembled WGS sequence"/>
</dbReference>
<feature type="transmembrane region" description="Helical" evidence="1">
    <location>
        <begin position="68"/>
        <end position="86"/>
    </location>
</feature>
<evidence type="ECO:0000313" key="2">
    <source>
        <dbReference type="EMBL" id="OIJ64892.1"/>
    </source>
</evidence>
<sequence length="99" mass="10472">MLITVVAVIVAVVMAGVGAAGAATGWVPSWTGRPVLRPRLLGWATLLSAAGFSLFIFLGPLAHSYGPLPWIGWAAFMTGLVLQSYARRPGLLPFRRPGQ</sequence>
<organism evidence="2 3">
    <name type="scientific">Streptomyces mangrovisoli</name>
    <dbReference type="NCBI Taxonomy" id="1428628"/>
    <lineage>
        <taxon>Bacteria</taxon>
        <taxon>Bacillati</taxon>
        <taxon>Actinomycetota</taxon>
        <taxon>Actinomycetes</taxon>
        <taxon>Kitasatosporales</taxon>
        <taxon>Streptomycetaceae</taxon>
        <taxon>Streptomyces</taxon>
    </lineage>
</organism>